<keyword evidence="3" id="KW-1185">Reference proteome</keyword>
<dbReference type="STRING" id="35570.A0A1I8Q4Z8"/>
<protein>
    <submittedName>
        <fullName evidence="2">Uncharacterized protein</fullName>
    </submittedName>
</protein>
<organism evidence="2 3">
    <name type="scientific">Stomoxys calcitrans</name>
    <name type="common">Stable fly</name>
    <name type="synonym">Conops calcitrans</name>
    <dbReference type="NCBI Taxonomy" id="35570"/>
    <lineage>
        <taxon>Eukaryota</taxon>
        <taxon>Metazoa</taxon>
        <taxon>Ecdysozoa</taxon>
        <taxon>Arthropoda</taxon>
        <taxon>Hexapoda</taxon>
        <taxon>Insecta</taxon>
        <taxon>Pterygota</taxon>
        <taxon>Neoptera</taxon>
        <taxon>Endopterygota</taxon>
        <taxon>Diptera</taxon>
        <taxon>Brachycera</taxon>
        <taxon>Muscomorpha</taxon>
        <taxon>Muscoidea</taxon>
        <taxon>Muscidae</taxon>
        <taxon>Stomoxys</taxon>
    </lineage>
</organism>
<dbReference type="InterPro" id="IPR036291">
    <property type="entry name" value="NAD(P)-bd_dom_sf"/>
</dbReference>
<name>A0A1I8Q4Z8_STOCA</name>
<dbReference type="PANTHER" id="PTHR24322">
    <property type="entry name" value="PKSB"/>
    <property type="match status" value="1"/>
</dbReference>
<dbReference type="InterPro" id="IPR002347">
    <property type="entry name" value="SDR_fam"/>
</dbReference>
<keyword evidence="1" id="KW-1133">Transmembrane helix</keyword>
<dbReference type="Pfam" id="PF00106">
    <property type="entry name" value="adh_short"/>
    <property type="match status" value="1"/>
</dbReference>
<dbReference type="GO" id="GO:0005811">
    <property type="term" value="C:lipid droplet"/>
    <property type="evidence" value="ECO:0007669"/>
    <property type="project" value="TreeGrafter"/>
</dbReference>
<evidence type="ECO:0000313" key="2">
    <source>
        <dbReference type="EnsemblMetazoa" id="SCAU013964-PA"/>
    </source>
</evidence>
<dbReference type="GO" id="GO:0016616">
    <property type="term" value="F:oxidoreductase activity, acting on the CH-OH group of donors, NAD or NADP as acceptor"/>
    <property type="evidence" value="ECO:0007669"/>
    <property type="project" value="TreeGrafter"/>
</dbReference>
<reference evidence="2" key="1">
    <citation type="submission" date="2020-05" db="UniProtKB">
        <authorList>
            <consortium name="EnsemblMetazoa"/>
        </authorList>
    </citation>
    <scope>IDENTIFICATION</scope>
    <source>
        <strain evidence="2">USDA</strain>
    </source>
</reference>
<sequence length="333" mass="37782">MAYCSSIPRRLAYYLHFLAALLLFPWFLITSIINALVCGRKEDQIQGRLAVITGAAQGLGRQIALELAKRGCHIAVVDTLQKAAENTAKYLRDTHNIQAKAYLVDITDYHQLLAFRSEVLNDFGVDVTILINNATIFRISDSNPVRHEEIQNMVTLNFTSHLWMNQLFLTRMKELNRGHIMAISSLSALFPADYLQIYAPTKSAIRAYMASLRAHLKCENYKIRVTTIMPTFLNSRQYEKDFVDLSGYESITPCLDSTVAAEQAVKALLQGLEEISLPRVASLTYKLLEFGTTWQRDWFVRCLSPKFHADELHEKLKQCSDKNGDIQTSITVV</sequence>
<dbReference type="EnsemblMetazoa" id="SCAU013964-RA">
    <property type="protein sequence ID" value="SCAU013964-PA"/>
    <property type="gene ID" value="SCAU013964"/>
</dbReference>
<dbReference type="KEGG" id="scac:106082607"/>
<dbReference type="Gene3D" id="3.40.50.720">
    <property type="entry name" value="NAD(P)-binding Rossmann-like Domain"/>
    <property type="match status" value="1"/>
</dbReference>
<accession>A0A1I8Q4Z8</accession>
<keyword evidence="1" id="KW-0812">Transmembrane</keyword>
<dbReference type="VEuPathDB" id="VectorBase:SCAU013964"/>
<dbReference type="OrthoDB" id="6251714at2759"/>
<proteinExistence type="predicted"/>
<dbReference type="SUPFAM" id="SSF51735">
    <property type="entry name" value="NAD(P)-binding Rossmann-fold domains"/>
    <property type="match status" value="1"/>
</dbReference>
<evidence type="ECO:0000313" key="3">
    <source>
        <dbReference type="Proteomes" id="UP000095300"/>
    </source>
</evidence>
<dbReference type="PRINTS" id="PR00081">
    <property type="entry name" value="GDHRDH"/>
</dbReference>
<evidence type="ECO:0000256" key="1">
    <source>
        <dbReference type="SAM" id="Phobius"/>
    </source>
</evidence>
<dbReference type="AlphaFoldDB" id="A0A1I8Q4Z8"/>
<feature type="transmembrane region" description="Helical" evidence="1">
    <location>
        <begin position="12"/>
        <end position="37"/>
    </location>
</feature>
<dbReference type="Proteomes" id="UP000095300">
    <property type="component" value="Unassembled WGS sequence"/>
</dbReference>
<gene>
    <name evidence="2" type="primary">106082607</name>
</gene>
<keyword evidence="1" id="KW-0472">Membrane</keyword>
<dbReference type="PANTHER" id="PTHR24322:SF748">
    <property type="entry name" value="FI23927P1-RELATED"/>
    <property type="match status" value="1"/>
</dbReference>